<comment type="caution">
    <text evidence="5">The sequence shown here is derived from an EMBL/GenBank/DDBJ whole genome shotgun (WGS) entry which is preliminary data.</text>
</comment>
<dbReference type="InterPro" id="IPR006680">
    <property type="entry name" value="Amidohydro-rel"/>
</dbReference>
<dbReference type="Pfam" id="PF01979">
    <property type="entry name" value="Amidohydro_1"/>
    <property type="match status" value="1"/>
</dbReference>
<sequence length="854" mass="94158">MTKTQPIYTQLPHQPAAKPQDEGDQKSYNIRIDADILIPGRGKPIKNGSLVYTSFDAASTSSATRGKITYAGPTSSLPTDYAILTASSKVPILMPGLWDCHVHFFGEAQPSLEHIALLPPSLAGTRSARDVVATLNAGFTSVREVGGYGIDFSAAIDEGWIPGPKIYSAGAPLNHGLSLVVVDGVDEAIKAVRKQIRRGAKSIKICSTGGVMSRIDSPRAAQFTSPELKAMVEEATRTNMVVASHAHGTEGILAALHAGVKTIEHGSFLTKEAIDLMLEKKAMLVATRFIQQNGVDHPENMPPDSYKKLLEVVDSNRKSYEMALKEGRRRSPTSGRAKNLCAGPISLVTLAVYPCHRTSIAQLMEPLMNCRGIDSGHSMRPRATDPPRVLPTSSRRQPAQTKANDLSYILLLPSPTVLHGCSLQLQTATMPGNIINLTPAEIAKWPPPNYDNPDRRRWMPAYAGALYGAATIMAALRIWLRFRKQAGGLGVDDKAFLICSWLCVTWFTVLGLMNAEVYMADRHVWDIPLHYFTPMARTTWIAELAFLLTGCFIKVSVLLFYRRLVEKTCSLWWVRCVLAAIGFTVAYTLAFVLALIFKWVQPQSMQPRYTCLRLFISLLAGIVAVISDLIAVALPCIMMRNLKIPRAQKFALNGIFSLGLLVVAASGVRTYHLWECGRTADFSSEIFNVTVWSLLELNLGLMCASAPALRVVFREYISEPLSKLKRSILPNRNGGDSDVEQVIIHRIDSPTEALRRDFPGKLTPTCSFSSGGVTAVNTNISEFQEETVTPHKAWDERQDSVQANSPHVKTPADYEHYNLQNMEKYRQSAQRHASRGLSIGEEHEMSDMTGRSWL</sequence>
<gene>
    <name evidence="5" type="ORF">LECACI_7A009939</name>
</gene>
<feature type="region of interest" description="Disordered" evidence="1">
    <location>
        <begin position="376"/>
        <end position="398"/>
    </location>
</feature>
<feature type="domain" description="Amidohydrolase-related" evidence="3">
    <location>
        <begin position="92"/>
        <end position="327"/>
    </location>
</feature>
<keyword evidence="6" id="KW-1185">Reference proteome</keyword>
<dbReference type="GO" id="GO:0016787">
    <property type="term" value="F:hydrolase activity"/>
    <property type="evidence" value="ECO:0007669"/>
    <property type="project" value="InterPro"/>
</dbReference>
<organism evidence="5 6">
    <name type="scientific">Lecanosticta acicola</name>
    <dbReference type="NCBI Taxonomy" id="111012"/>
    <lineage>
        <taxon>Eukaryota</taxon>
        <taxon>Fungi</taxon>
        <taxon>Dikarya</taxon>
        <taxon>Ascomycota</taxon>
        <taxon>Pezizomycotina</taxon>
        <taxon>Dothideomycetes</taxon>
        <taxon>Dothideomycetidae</taxon>
        <taxon>Mycosphaerellales</taxon>
        <taxon>Mycosphaerellaceae</taxon>
        <taxon>Lecanosticta</taxon>
    </lineage>
</organism>
<dbReference type="InterPro" id="IPR049326">
    <property type="entry name" value="Rhodopsin_dom_fungi"/>
</dbReference>
<feature type="transmembrane region" description="Helical" evidence="2">
    <location>
        <begin position="573"/>
        <end position="600"/>
    </location>
</feature>
<dbReference type="AlphaFoldDB" id="A0AAI8Z9C5"/>
<reference evidence="5" key="1">
    <citation type="submission" date="2023-11" db="EMBL/GenBank/DDBJ databases">
        <authorList>
            <person name="Alioto T."/>
            <person name="Alioto T."/>
            <person name="Gomez Garrido J."/>
        </authorList>
    </citation>
    <scope>NUCLEOTIDE SEQUENCE</scope>
</reference>
<protein>
    <submittedName>
        <fullName evidence="5">Integral membrane</fullName>
    </submittedName>
</protein>
<feature type="domain" description="Rhodopsin" evidence="4">
    <location>
        <begin position="476"/>
        <end position="714"/>
    </location>
</feature>
<feature type="transmembrane region" description="Helical" evidence="2">
    <location>
        <begin position="650"/>
        <end position="671"/>
    </location>
</feature>
<proteinExistence type="predicted"/>
<evidence type="ECO:0000259" key="3">
    <source>
        <dbReference type="Pfam" id="PF01979"/>
    </source>
</evidence>
<name>A0AAI8Z9C5_9PEZI</name>
<dbReference type="EMBL" id="CAVMBE010000136">
    <property type="protein sequence ID" value="CAK4034781.1"/>
    <property type="molecule type" value="Genomic_DNA"/>
</dbReference>
<dbReference type="InterPro" id="IPR051781">
    <property type="entry name" value="Metallo-dep_Hydrolase"/>
</dbReference>
<evidence type="ECO:0000313" key="6">
    <source>
        <dbReference type="Proteomes" id="UP001296104"/>
    </source>
</evidence>
<dbReference type="SUPFAM" id="SSF51556">
    <property type="entry name" value="Metallo-dependent hydrolases"/>
    <property type="match status" value="1"/>
</dbReference>
<feature type="transmembrane region" description="Helical" evidence="2">
    <location>
        <begin position="540"/>
        <end position="561"/>
    </location>
</feature>
<keyword evidence="2" id="KW-0472">Membrane</keyword>
<evidence type="ECO:0000313" key="5">
    <source>
        <dbReference type="EMBL" id="CAK4034781.1"/>
    </source>
</evidence>
<dbReference type="PANTHER" id="PTHR43135">
    <property type="entry name" value="ALPHA-D-RIBOSE 1-METHYLPHOSPHONATE 5-TRIPHOSPHATE DIPHOSPHATASE"/>
    <property type="match status" value="1"/>
</dbReference>
<feature type="region of interest" description="Disordered" evidence="1">
    <location>
        <begin position="1"/>
        <end position="25"/>
    </location>
</feature>
<feature type="transmembrane region" description="Helical" evidence="2">
    <location>
        <begin position="612"/>
        <end position="638"/>
    </location>
</feature>
<evidence type="ECO:0000256" key="1">
    <source>
        <dbReference type="SAM" id="MobiDB-lite"/>
    </source>
</evidence>
<feature type="compositionally biased region" description="Polar residues" evidence="1">
    <location>
        <begin position="1"/>
        <end position="12"/>
    </location>
</feature>
<evidence type="ECO:0000259" key="4">
    <source>
        <dbReference type="Pfam" id="PF20684"/>
    </source>
</evidence>
<feature type="region of interest" description="Disordered" evidence="1">
    <location>
        <begin position="828"/>
        <end position="854"/>
    </location>
</feature>
<dbReference type="InterPro" id="IPR032466">
    <property type="entry name" value="Metal_Hydrolase"/>
</dbReference>
<keyword evidence="2" id="KW-1133">Transmembrane helix</keyword>
<keyword evidence="2" id="KW-0812">Transmembrane</keyword>
<dbReference type="Gene3D" id="3.20.20.140">
    <property type="entry name" value="Metal-dependent hydrolases"/>
    <property type="match status" value="1"/>
</dbReference>
<feature type="transmembrane region" description="Helical" evidence="2">
    <location>
        <begin position="458"/>
        <end position="480"/>
    </location>
</feature>
<dbReference type="Proteomes" id="UP001296104">
    <property type="component" value="Unassembled WGS sequence"/>
</dbReference>
<accession>A0AAI8Z9C5</accession>
<dbReference type="Pfam" id="PF20684">
    <property type="entry name" value="Fung_rhodopsin"/>
    <property type="match status" value="1"/>
</dbReference>
<evidence type="ECO:0000256" key="2">
    <source>
        <dbReference type="SAM" id="Phobius"/>
    </source>
</evidence>
<dbReference type="PANTHER" id="PTHR43135:SF3">
    <property type="entry name" value="ALPHA-D-RIBOSE 1-METHYLPHOSPHONATE 5-TRIPHOSPHATE DIPHOSPHATASE"/>
    <property type="match status" value="1"/>
</dbReference>
<feature type="transmembrane region" description="Helical" evidence="2">
    <location>
        <begin position="495"/>
        <end position="520"/>
    </location>
</feature>